<comment type="caution">
    <text evidence="2">The sequence shown here is derived from an EMBL/GenBank/DDBJ whole genome shotgun (WGS) entry which is preliminary data.</text>
</comment>
<feature type="domain" description="GAG-pre-integrase" evidence="1">
    <location>
        <begin position="93"/>
        <end position="164"/>
    </location>
</feature>
<evidence type="ECO:0000313" key="2">
    <source>
        <dbReference type="EMBL" id="GJT27213.1"/>
    </source>
</evidence>
<organism evidence="2 3">
    <name type="scientific">Tanacetum coccineum</name>
    <dbReference type="NCBI Taxonomy" id="301880"/>
    <lineage>
        <taxon>Eukaryota</taxon>
        <taxon>Viridiplantae</taxon>
        <taxon>Streptophyta</taxon>
        <taxon>Embryophyta</taxon>
        <taxon>Tracheophyta</taxon>
        <taxon>Spermatophyta</taxon>
        <taxon>Magnoliopsida</taxon>
        <taxon>eudicotyledons</taxon>
        <taxon>Gunneridae</taxon>
        <taxon>Pentapetalae</taxon>
        <taxon>asterids</taxon>
        <taxon>campanulids</taxon>
        <taxon>Asterales</taxon>
        <taxon>Asteraceae</taxon>
        <taxon>Asteroideae</taxon>
        <taxon>Anthemideae</taxon>
        <taxon>Anthemidinae</taxon>
        <taxon>Tanacetum</taxon>
    </lineage>
</organism>
<protein>
    <submittedName>
        <fullName evidence="2">Retrovirus-related pol polyprotein from transposon TNT 1-94</fullName>
    </submittedName>
</protein>
<reference evidence="2" key="2">
    <citation type="submission" date="2022-01" db="EMBL/GenBank/DDBJ databases">
        <authorList>
            <person name="Yamashiro T."/>
            <person name="Shiraishi A."/>
            <person name="Satake H."/>
            <person name="Nakayama K."/>
        </authorList>
    </citation>
    <scope>NUCLEOTIDE SEQUENCE</scope>
</reference>
<gene>
    <name evidence="2" type="ORF">Tco_0907488</name>
</gene>
<accession>A0ABQ5CLM1</accession>
<proteinExistence type="predicted"/>
<evidence type="ECO:0000313" key="3">
    <source>
        <dbReference type="Proteomes" id="UP001151760"/>
    </source>
</evidence>
<dbReference type="Pfam" id="PF13976">
    <property type="entry name" value="gag_pre-integrs"/>
    <property type="match status" value="1"/>
</dbReference>
<dbReference type="InterPro" id="IPR025724">
    <property type="entry name" value="GAG-pre-integrase_dom"/>
</dbReference>
<dbReference type="Proteomes" id="UP001151760">
    <property type="component" value="Unassembled WGS sequence"/>
</dbReference>
<keyword evidence="3" id="KW-1185">Reference proteome</keyword>
<sequence length="457" mass="51557">MTGDRSRLRNFMKKFIKTVRFGNEHFGAIMGYGDYVIGDSVISRVYYVEGLGHNLFFVRQFCDSDLEVVFRKHSCYVHDTYGVELIKGSLGSNLYTISVEDMMKSYPIYLLSKASKNKSWLWNQRLNHLNFGTINDLARKDLVRGLPRLKFEKDHLCSACQLGKRKKHNHTPKAKYTNLEVLNTLHMDLYCFLEGEGKNLLMNFEQDTSYARIDRRGSFSSQIRASVPRGKMGKAKLKPTIKGKKRTRDWFCWAGKMVLAEELVNPRQQATNNDGRVTVQPVQGRQISYAAGTTRTFTPGASGNNSGKQRIVTCYKCKGEGHMSKQYPGILVGQATQTVITHNAAYQADDLDAYDSDYDELNTAKVALMANLSHYGSDALAEEDTYTEGGEGALHLGPERARVFADLSAEQKDRYKADIRATNILLQGIPKDIYTLINHFTDAKDIWAVADGFLEGL</sequence>
<evidence type="ECO:0000259" key="1">
    <source>
        <dbReference type="Pfam" id="PF13976"/>
    </source>
</evidence>
<name>A0ABQ5CLM1_9ASTR</name>
<dbReference type="EMBL" id="BQNB010014358">
    <property type="protein sequence ID" value="GJT27213.1"/>
    <property type="molecule type" value="Genomic_DNA"/>
</dbReference>
<reference evidence="2" key="1">
    <citation type="journal article" date="2022" name="Int. J. Mol. Sci.">
        <title>Draft Genome of Tanacetum Coccineum: Genomic Comparison of Closely Related Tanacetum-Family Plants.</title>
        <authorList>
            <person name="Yamashiro T."/>
            <person name="Shiraishi A."/>
            <person name="Nakayama K."/>
            <person name="Satake H."/>
        </authorList>
    </citation>
    <scope>NUCLEOTIDE SEQUENCE</scope>
</reference>